<protein>
    <recommendedName>
        <fullName evidence="3">Reverse transcriptase</fullName>
    </recommendedName>
</protein>
<name>A0ABQ9H734_9NEOP</name>
<evidence type="ECO:0000313" key="2">
    <source>
        <dbReference type="Proteomes" id="UP001159363"/>
    </source>
</evidence>
<dbReference type="EMBL" id="JARBHB010000007">
    <property type="protein sequence ID" value="KAJ8880104.1"/>
    <property type="molecule type" value="Genomic_DNA"/>
</dbReference>
<accession>A0ABQ9H734</accession>
<comment type="caution">
    <text evidence="1">The sequence shown here is derived from an EMBL/GenBank/DDBJ whole genome shotgun (WGS) entry which is preliminary data.</text>
</comment>
<gene>
    <name evidence="1" type="ORF">PR048_020727</name>
</gene>
<reference evidence="1 2" key="1">
    <citation type="submission" date="2023-02" db="EMBL/GenBank/DDBJ databases">
        <title>LHISI_Scaffold_Assembly.</title>
        <authorList>
            <person name="Stuart O.P."/>
            <person name="Cleave R."/>
            <person name="Magrath M.J.L."/>
            <person name="Mikheyev A.S."/>
        </authorList>
    </citation>
    <scope>NUCLEOTIDE SEQUENCE [LARGE SCALE GENOMIC DNA]</scope>
    <source>
        <strain evidence="1">Daus_M_001</strain>
        <tissue evidence="1">Leg muscle</tissue>
    </source>
</reference>
<dbReference type="Proteomes" id="UP001159363">
    <property type="component" value="Chromosome 6"/>
</dbReference>
<evidence type="ECO:0008006" key="3">
    <source>
        <dbReference type="Google" id="ProtNLM"/>
    </source>
</evidence>
<proteinExistence type="predicted"/>
<organism evidence="1 2">
    <name type="scientific">Dryococelus australis</name>
    <dbReference type="NCBI Taxonomy" id="614101"/>
    <lineage>
        <taxon>Eukaryota</taxon>
        <taxon>Metazoa</taxon>
        <taxon>Ecdysozoa</taxon>
        <taxon>Arthropoda</taxon>
        <taxon>Hexapoda</taxon>
        <taxon>Insecta</taxon>
        <taxon>Pterygota</taxon>
        <taxon>Neoptera</taxon>
        <taxon>Polyneoptera</taxon>
        <taxon>Phasmatodea</taxon>
        <taxon>Verophasmatodea</taxon>
        <taxon>Anareolatae</taxon>
        <taxon>Phasmatidae</taxon>
        <taxon>Eurycanthinae</taxon>
        <taxon>Dryococelus</taxon>
    </lineage>
</organism>
<sequence>MEALTVLAGVLPIDLLIWERNEMFEELWRRPPTTTLKKEYRDHTLRFWQDIWDTIDKGREVFRVFLDVKDRYRKKWLRTTYYLSQLITGHTNFRTKLHQFGLVETPQCPAFGVEDTVQHILLECGRIEDLWLSLLAQLAEYVIETLDRHMTLK</sequence>
<evidence type="ECO:0000313" key="1">
    <source>
        <dbReference type="EMBL" id="KAJ8880104.1"/>
    </source>
</evidence>
<keyword evidence="2" id="KW-1185">Reference proteome</keyword>